<comment type="caution">
    <text evidence="1">The sequence shown here is derived from an EMBL/GenBank/DDBJ whole genome shotgun (WGS) entry which is preliminary data.</text>
</comment>
<sequence length="187" mass="21207">MAEQGKIVMPTVGATGSRGQLTGNTVKLYNTFHDPGRVNFTSYPRHISETGFTSNQRPAIYYRPCLDRIDNPQFGLSLSDNFTSQTKQHYQPHIRSDCLGPLPNLINKPAHSGFYQLRTGPRTATVEEETEYQRLFVPHRLTPTVSQNYATLRPKGRSRFIDGTDLQLNTFQEKKSCMLNLSRLTAQ</sequence>
<accession>A0A5J5D9K2</accession>
<reference evidence="1 2" key="1">
    <citation type="submission" date="2019-08" db="EMBL/GenBank/DDBJ databases">
        <title>A chromosome-level genome assembly, high-density linkage maps, and genome scans reveal the genomic architecture of hybrid incompatibilities underlying speciation via character displacement in darters (Percidae: Etheostominae).</title>
        <authorList>
            <person name="Moran R.L."/>
            <person name="Catchen J.M."/>
            <person name="Fuller R.C."/>
        </authorList>
    </citation>
    <scope>NUCLEOTIDE SEQUENCE [LARGE SCALE GENOMIC DNA]</scope>
    <source>
        <strain evidence="1">EspeVRDwgs_2016</strain>
        <tissue evidence="1">Muscle</tissue>
    </source>
</reference>
<dbReference type="InterPro" id="IPR031410">
    <property type="entry name" value="SAXO4"/>
</dbReference>
<protein>
    <recommendedName>
        <fullName evidence="3">Protein phosphatase 1 regulatory subunit 32-like</fullName>
    </recommendedName>
</protein>
<evidence type="ECO:0008006" key="3">
    <source>
        <dbReference type="Google" id="ProtNLM"/>
    </source>
</evidence>
<dbReference type="AlphaFoldDB" id="A0A5J5D9K2"/>
<dbReference type="PANTHER" id="PTHR34349:SF1">
    <property type="entry name" value="PROTEIN PHOSPHATASE 1 REGULATORY SUBUNIT 32"/>
    <property type="match status" value="1"/>
</dbReference>
<evidence type="ECO:0000313" key="2">
    <source>
        <dbReference type="Proteomes" id="UP000327493"/>
    </source>
</evidence>
<proteinExistence type="predicted"/>
<keyword evidence="2" id="KW-1185">Reference proteome</keyword>
<dbReference type="Pfam" id="PF15691">
    <property type="entry name" value="PPP1R32"/>
    <property type="match status" value="1"/>
</dbReference>
<gene>
    <name evidence="1" type="ORF">FQN60_014028</name>
</gene>
<dbReference type="Proteomes" id="UP000327493">
    <property type="component" value="Chromosome 8"/>
</dbReference>
<evidence type="ECO:0000313" key="1">
    <source>
        <dbReference type="EMBL" id="KAA8590094.1"/>
    </source>
</evidence>
<dbReference type="EMBL" id="VOFY01000008">
    <property type="protein sequence ID" value="KAA8590094.1"/>
    <property type="molecule type" value="Genomic_DNA"/>
</dbReference>
<organism evidence="1 2">
    <name type="scientific">Etheostoma spectabile</name>
    <name type="common">orangethroat darter</name>
    <dbReference type="NCBI Taxonomy" id="54343"/>
    <lineage>
        <taxon>Eukaryota</taxon>
        <taxon>Metazoa</taxon>
        <taxon>Chordata</taxon>
        <taxon>Craniata</taxon>
        <taxon>Vertebrata</taxon>
        <taxon>Euteleostomi</taxon>
        <taxon>Actinopterygii</taxon>
        <taxon>Neopterygii</taxon>
        <taxon>Teleostei</taxon>
        <taxon>Neoteleostei</taxon>
        <taxon>Acanthomorphata</taxon>
        <taxon>Eupercaria</taxon>
        <taxon>Perciformes</taxon>
        <taxon>Percoidei</taxon>
        <taxon>Percidae</taxon>
        <taxon>Etheostomatinae</taxon>
        <taxon>Etheostoma</taxon>
    </lineage>
</organism>
<dbReference type="GO" id="GO:0019902">
    <property type="term" value="F:phosphatase binding"/>
    <property type="evidence" value="ECO:0007669"/>
    <property type="project" value="TreeGrafter"/>
</dbReference>
<dbReference type="PANTHER" id="PTHR34349">
    <property type="entry name" value="PROTEIN PHOSPHATASE 1 REGULATORY SUBUNIT 32"/>
    <property type="match status" value="1"/>
</dbReference>
<name>A0A5J5D9K2_9PERO</name>